<reference evidence="5" key="1">
    <citation type="submission" date="2021-06" db="EMBL/GenBank/DDBJ databases">
        <authorList>
            <person name="Arsene-Ploetze F."/>
        </authorList>
    </citation>
    <scope>NUCLEOTIDE SEQUENCE</scope>
    <source>
        <strain evidence="5">SBRY1</strain>
    </source>
</reference>
<organism evidence="5 6">
    <name type="scientific">Actinacidiphila bryophytorum</name>
    <dbReference type="NCBI Taxonomy" id="1436133"/>
    <lineage>
        <taxon>Bacteria</taxon>
        <taxon>Bacillati</taxon>
        <taxon>Actinomycetota</taxon>
        <taxon>Actinomycetes</taxon>
        <taxon>Kitasatosporales</taxon>
        <taxon>Streptomycetaceae</taxon>
        <taxon>Actinacidiphila</taxon>
    </lineage>
</organism>
<dbReference type="PANTHER" id="PTHR43176:SF3">
    <property type="entry name" value="3-HYDROXYISOBUTYRYL-COA HYDROLASE, MITOCHONDRIAL"/>
    <property type="match status" value="1"/>
</dbReference>
<dbReference type="Gene3D" id="3.90.226.10">
    <property type="entry name" value="2-enoyl-CoA Hydratase, Chain A, domain 1"/>
    <property type="match status" value="1"/>
</dbReference>
<comment type="caution">
    <text evidence="5">The sequence shown here is derived from an EMBL/GenBank/DDBJ whole genome shotgun (WGS) entry which is preliminary data.</text>
</comment>
<dbReference type="AlphaFoldDB" id="A0A9W4MKP7"/>
<dbReference type="InterPro" id="IPR029045">
    <property type="entry name" value="ClpP/crotonase-like_dom_sf"/>
</dbReference>
<evidence type="ECO:0000259" key="4">
    <source>
        <dbReference type="Pfam" id="PF16113"/>
    </source>
</evidence>
<dbReference type="GO" id="GO:0003860">
    <property type="term" value="F:3-hydroxyisobutyryl-CoA hydrolase activity"/>
    <property type="evidence" value="ECO:0007669"/>
    <property type="project" value="UniProtKB-EC"/>
</dbReference>
<dbReference type="Pfam" id="PF16113">
    <property type="entry name" value="ECH_2"/>
    <property type="match status" value="1"/>
</dbReference>
<dbReference type="NCBIfam" id="NF004127">
    <property type="entry name" value="PRK05617.1"/>
    <property type="match status" value="1"/>
</dbReference>
<dbReference type="RefSeq" id="WP_205045455.1">
    <property type="nucleotide sequence ID" value="NZ_CAJVAX010000021.1"/>
</dbReference>
<dbReference type="EMBL" id="CAJVAX010000021">
    <property type="protein sequence ID" value="CAG7656159.1"/>
    <property type="molecule type" value="Genomic_DNA"/>
</dbReference>
<evidence type="ECO:0000256" key="2">
    <source>
        <dbReference type="ARBA" id="ARBA00011915"/>
    </source>
</evidence>
<dbReference type="Proteomes" id="UP001153328">
    <property type="component" value="Unassembled WGS sequence"/>
</dbReference>
<keyword evidence="6" id="KW-1185">Reference proteome</keyword>
<evidence type="ECO:0000313" key="5">
    <source>
        <dbReference type="EMBL" id="CAG7656159.1"/>
    </source>
</evidence>
<dbReference type="InterPro" id="IPR045004">
    <property type="entry name" value="ECH_dom"/>
</dbReference>
<feature type="domain" description="Enoyl-CoA hydratase/isomerase" evidence="4">
    <location>
        <begin position="23"/>
        <end position="329"/>
    </location>
</feature>
<dbReference type="EC" id="3.1.2.4" evidence="2"/>
<evidence type="ECO:0000256" key="3">
    <source>
        <dbReference type="ARBA" id="ARBA00022801"/>
    </source>
</evidence>
<evidence type="ECO:0000256" key="1">
    <source>
        <dbReference type="ARBA" id="ARBA00001709"/>
    </source>
</evidence>
<dbReference type="InterPro" id="IPR032259">
    <property type="entry name" value="HIBYL-CoA-H"/>
</dbReference>
<dbReference type="SUPFAM" id="SSF52096">
    <property type="entry name" value="ClpP/crotonase"/>
    <property type="match status" value="1"/>
</dbReference>
<comment type="catalytic activity">
    <reaction evidence="1">
        <text>3-hydroxy-2-methylpropanoyl-CoA + H2O = 3-hydroxy-2-methylpropanoate + CoA + H(+)</text>
        <dbReference type="Rhea" id="RHEA:20888"/>
        <dbReference type="ChEBI" id="CHEBI:11805"/>
        <dbReference type="ChEBI" id="CHEBI:15377"/>
        <dbReference type="ChEBI" id="CHEBI:15378"/>
        <dbReference type="ChEBI" id="CHEBI:57287"/>
        <dbReference type="ChEBI" id="CHEBI:57340"/>
        <dbReference type="EC" id="3.1.2.4"/>
    </reaction>
</comment>
<sequence>MRNQDRAGTGEPVETRVTRKGTGVITLSRPASLNALDLTMVRLMTDALTRWSADPAVRSVLVRSASPKAFCAGGDILAMRAAGLAGDDDAVRTYFSSEYALNALIARYQKPYTALIDGYAMGGGLGISVHGSARVVTERAWLAMPETGIGFFPDIGASYFLPRLPGAFGWYLALTGARVGGPAAVACGLATHYVPAADLPALEAALTDGGDAPEAVVERFAAPVPPQPAGMAAAVARCFAEPDPGRLRTLLAAEARDADWAADALTLLDVASPASLAVTRELLRAGAGSTLEECLARELELACRTARTADFHEGVRAALVDKDRKPTWSTVL</sequence>
<dbReference type="GO" id="GO:0006574">
    <property type="term" value="P:L-valine catabolic process"/>
    <property type="evidence" value="ECO:0007669"/>
    <property type="project" value="TreeGrafter"/>
</dbReference>
<dbReference type="PANTHER" id="PTHR43176">
    <property type="entry name" value="3-HYDROXYISOBUTYRYL-COA HYDROLASE-RELATED"/>
    <property type="match status" value="1"/>
</dbReference>
<dbReference type="CDD" id="cd06558">
    <property type="entry name" value="crotonase-like"/>
    <property type="match status" value="1"/>
</dbReference>
<proteinExistence type="predicted"/>
<protein>
    <recommendedName>
        <fullName evidence="2">3-hydroxyisobutyryl-CoA hydrolase</fullName>
        <ecNumber evidence="2">3.1.2.4</ecNumber>
    </recommendedName>
</protein>
<keyword evidence="3" id="KW-0378">Hydrolase</keyword>
<gene>
    <name evidence="5" type="ORF">SBRY_70367</name>
</gene>
<accession>A0A9W4MKP7</accession>
<evidence type="ECO:0000313" key="6">
    <source>
        <dbReference type="Proteomes" id="UP001153328"/>
    </source>
</evidence>
<name>A0A9W4MKP7_9ACTN</name>